<name>A0A7T8B9S6_9SPIR</name>
<evidence type="ECO:0000313" key="6">
    <source>
        <dbReference type="Proteomes" id="UP000595917"/>
    </source>
</evidence>
<feature type="domain" description="Carbohydrate kinase PfkB" evidence="4">
    <location>
        <begin position="2"/>
        <end position="217"/>
    </location>
</feature>
<dbReference type="EMBL" id="CP067089">
    <property type="protein sequence ID" value="QQO08616.1"/>
    <property type="molecule type" value="Genomic_DNA"/>
</dbReference>
<comment type="similarity">
    <text evidence="1">Belongs to the carbohydrate kinase PfkB family.</text>
</comment>
<evidence type="ECO:0000259" key="4">
    <source>
        <dbReference type="Pfam" id="PF00294"/>
    </source>
</evidence>
<dbReference type="SUPFAM" id="SSF53613">
    <property type="entry name" value="Ribokinase-like"/>
    <property type="match status" value="1"/>
</dbReference>
<dbReference type="KEGG" id="bhc:JFL75_17045"/>
<reference evidence="5" key="1">
    <citation type="submission" date="2021-01" db="EMBL/GenBank/DDBJ databases">
        <title>Description of Breznakiella homolactica.</title>
        <authorList>
            <person name="Song Y."/>
            <person name="Brune A."/>
        </authorList>
    </citation>
    <scope>NUCLEOTIDE SEQUENCE</scope>
    <source>
        <strain evidence="5">RmG30</strain>
    </source>
</reference>
<dbReference type="Gene3D" id="3.40.1190.20">
    <property type="match status" value="1"/>
</dbReference>
<dbReference type="PANTHER" id="PTHR43320:SF2">
    <property type="entry name" value="2-DEHYDRO-3-DEOXYGLUCONOKINASE_2-DEHYDRO-3-DEOXYGALACTONOKINASE"/>
    <property type="match status" value="1"/>
</dbReference>
<gene>
    <name evidence="5" type="ORF">JFL75_17045</name>
</gene>
<dbReference type="AlphaFoldDB" id="A0A7T8B9S6"/>
<dbReference type="GO" id="GO:0016301">
    <property type="term" value="F:kinase activity"/>
    <property type="evidence" value="ECO:0007669"/>
    <property type="project" value="UniProtKB-KW"/>
</dbReference>
<dbReference type="RefSeq" id="WP_215625922.1">
    <property type="nucleotide sequence ID" value="NZ_CP067089.2"/>
</dbReference>
<dbReference type="Proteomes" id="UP000595917">
    <property type="component" value="Chromosome"/>
</dbReference>
<dbReference type="PANTHER" id="PTHR43320">
    <property type="entry name" value="SUGAR KINASE"/>
    <property type="match status" value="1"/>
</dbReference>
<evidence type="ECO:0000313" key="5">
    <source>
        <dbReference type="EMBL" id="QQO08616.1"/>
    </source>
</evidence>
<sequence length="364" mass="39505">MGKLVTFGEVMARMEPQFPYRFAQAVPGTLNCTFAGAEANVAASYALLGGDASYATALPSGPLPDAFITQMRGLTVDISRIHITPKGRMGIFFLETGSCQRPSKVWYDRDYSSIAVTAPEEYDWETILKDAERLHISGITPAISEMAAQSSLAIVKAAAAKGIKVSVDLNFRKKLWKWRPGKSANELAREVVGEMLGYTDLVIGNEEDAHDVLGIQAGESDVNAGKLDIGRYPDVAGQIAARYPSVTKVAFTLRESISANHNNWGAMLWVKDSGKAHFAPLKDGQYEPYRITDITDRVGGGDSFAASLLFALQDPEFSGNTQDCLAFAVAASCLCHTIKGDFNYVNREEVVSLMKGDSTGRVKR</sequence>
<keyword evidence="2" id="KW-0808">Transferase</keyword>
<evidence type="ECO:0000256" key="2">
    <source>
        <dbReference type="ARBA" id="ARBA00022679"/>
    </source>
</evidence>
<dbReference type="Pfam" id="PF00294">
    <property type="entry name" value="PfkB"/>
    <property type="match status" value="1"/>
</dbReference>
<keyword evidence="6" id="KW-1185">Reference proteome</keyword>
<dbReference type="InterPro" id="IPR052700">
    <property type="entry name" value="Carb_kinase_PfkB-like"/>
</dbReference>
<keyword evidence="3 5" id="KW-0418">Kinase</keyword>
<evidence type="ECO:0000256" key="1">
    <source>
        <dbReference type="ARBA" id="ARBA00010688"/>
    </source>
</evidence>
<dbReference type="InterPro" id="IPR011611">
    <property type="entry name" value="PfkB_dom"/>
</dbReference>
<dbReference type="InterPro" id="IPR029056">
    <property type="entry name" value="Ribokinase-like"/>
</dbReference>
<dbReference type="CDD" id="cd01166">
    <property type="entry name" value="KdgK"/>
    <property type="match status" value="1"/>
</dbReference>
<protein>
    <submittedName>
        <fullName evidence="5">Sugar kinase</fullName>
    </submittedName>
</protein>
<evidence type="ECO:0000256" key="3">
    <source>
        <dbReference type="ARBA" id="ARBA00022777"/>
    </source>
</evidence>
<accession>A0A7T8B9S6</accession>
<organism evidence="5 6">
    <name type="scientific">Breznakiella homolactica</name>
    <dbReference type="NCBI Taxonomy" id="2798577"/>
    <lineage>
        <taxon>Bacteria</taxon>
        <taxon>Pseudomonadati</taxon>
        <taxon>Spirochaetota</taxon>
        <taxon>Spirochaetia</taxon>
        <taxon>Spirochaetales</taxon>
        <taxon>Breznakiellaceae</taxon>
        <taxon>Breznakiella</taxon>
    </lineage>
</organism>
<proteinExistence type="inferred from homology"/>